<dbReference type="InterPro" id="IPR052534">
    <property type="entry name" value="Extracell_DNA_Util/SecSys_Comp"/>
</dbReference>
<evidence type="ECO:0000313" key="3">
    <source>
        <dbReference type="Proteomes" id="UP000279029"/>
    </source>
</evidence>
<keyword evidence="3" id="KW-1185">Reference proteome</keyword>
<dbReference type="OrthoDB" id="1707667at2"/>
<dbReference type="KEGG" id="cbar:PATL70BA_1717"/>
<name>A0A3P7RXX2_9FIRM</name>
<accession>A0A3P7RXX2</accession>
<gene>
    <name evidence="2" type="ORF">PATL70BA_1717</name>
</gene>
<feature type="transmembrane region" description="Helical" evidence="1">
    <location>
        <begin position="20"/>
        <end position="41"/>
    </location>
</feature>
<dbReference type="AlphaFoldDB" id="A0A3P7RXX2"/>
<dbReference type="Pfam" id="PF05137">
    <property type="entry name" value="PilN"/>
    <property type="match status" value="1"/>
</dbReference>
<dbReference type="Proteomes" id="UP000279029">
    <property type="component" value="Chromosome"/>
</dbReference>
<sequence length="186" mass="20649">MSDYNFFNDLSIKKEKKSTSFVVTLLLCILLLVGMAGLYGYNYYIRTYLEMDLAKTNTAIAEIKASEDLGRILHKKDILDNLGTILSNIEVANGTIHDRHLVQENVFAMISDTLPMDVELVSIDMVDGVITMGGIALNKPAIAEFEHNLRQMTSVSDLFISEIVNNETGYGFVIQVQIGGGNHENI</sequence>
<reference evidence="2 3" key="1">
    <citation type="submission" date="2018-09" db="EMBL/GenBank/DDBJ databases">
        <authorList>
            <person name="Postec A."/>
        </authorList>
    </citation>
    <scope>NUCLEOTIDE SEQUENCE [LARGE SCALE GENOMIC DNA]</scope>
    <source>
        <strain evidence="2">70B-A</strain>
    </source>
</reference>
<dbReference type="InterPro" id="IPR007813">
    <property type="entry name" value="PilN"/>
</dbReference>
<protein>
    <submittedName>
        <fullName evidence="2">Uncharacterized protein</fullName>
    </submittedName>
</protein>
<organism evidence="2 3">
    <name type="scientific">Petrocella atlantisensis</name>
    <dbReference type="NCBI Taxonomy" id="2173034"/>
    <lineage>
        <taxon>Bacteria</taxon>
        <taxon>Bacillati</taxon>
        <taxon>Bacillota</taxon>
        <taxon>Clostridia</taxon>
        <taxon>Lachnospirales</taxon>
        <taxon>Vallitaleaceae</taxon>
        <taxon>Petrocella</taxon>
    </lineage>
</organism>
<evidence type="ECO:0000256" key="1">
    <source>
        <dbReference type="SAM" id="Phobius"/>
    </source>
</evidence>
<dbReference type="PANTHER" id="PTHR40278:SF1">
    <property type="entry name" value="DNA UTILIZATION PROTEIN HOFN"/>
    <property type="match status" value="1"/>
</dbReference>
<dbReference type="EMBL" id="LR130778">
    <property type="protein sequence ID" value="VDN47606.1"/>
    <property type="molecule type" value="Genomic_DNA"/>
</dbReference>
<keyword evidence="1" id="KW-0472">Membrane</keyword>
<dbReference type="PANTHER" id="PTHR40278">
    <property type="entry name" value="DNA UTILIZATION PROTEIN HOFN"/>
    <property type="match status" value="1"/>
</dbReference>
<keyword evidence="1" id="KW-1133">Transmembrane helix</keyword>
<evidence type="ECO:0000313" key="2">
    <source>
        <dbReference type="EMBL" id="VDN47606.1"/>
    </source>
</evidence>
<proteinExistence type="predicted"/>
<keyword evidence="1" id="KW-0812">Transmembrane</keyword>
<dbReference type="RefSeq" id="WP_125136888.1">
    <property type="nucleotide sequence ID" value="NZ_LR130778.1"/>
</dbReference>